<protein>
    <submittedName>
        <fullName evidence="1">Uncharacterized protein</fullName>
    </submittedName>
</protein>
<dbReference type="AlphaFoldDB" id="A0A645BX34"/>
<evidence type="ECO:0000313" key="1">
    <source>
        <dbReference type="EMBL" id="MPM69668.1"/>
    </source>
</evidence>
<sequence length="46" mass="4787">MAAGLIAGATVSAIVNSMEPKTMKMAKRNVGHVIKSMGNIIDKIST</sequence>
<proteinExistence type="predicted"/>
<reference evidence="1" key="1">
    <citation type="submission" date="2019-08" db="EMBL/GenBank/DDBJ databases">
        <authorList>
            <person name="Kucharzyk K."/>
            <person name="Murdoch R.W."/>
            <person name="Higgins S."/>
            <person name="Loffler F."/>
        </authorList>
    </citation>
    <scope>NUCLEOTIDE SEQUENCE</scope>
</reference>
<accession>A0A645BX34</accession>
<name>A0A645BX34_9ZZZZ</name>
<gene>
    <name evidence="1" type="ORF">SDC9_116616</name>
</gene>
<comment type="caution">
    <text evidence="1">The sequence shown here is derived from an EMBL/GenBank/DDBJ whole genome shotgun (WGS) entry which is preliminary data.</text>
</comment>
<dbReference type="EMBL" id="VSSQ01023006">
    <property type="protein sequence ID" value="MPM69668.1"/>
    <property type="molecule type" value="Genomic_DNA"/>
</dbReference>
<organism evidence="1">
    <name type="scientific">bioreactor metagenome</name>
    <dbReference type="NCBI Taxonomy" id="1076179"/>
    <lineage>
        <taxon>unclassified sequences</taxon>
        <taxon>metagenomes</taxon>
        <taxon>ecological metagenomes</taxon>
    </lineage>
</organism>